<keyword evidence="2" id="KW-1185">Reference proteome</keyword>
<organism evidence="1 2">
    <name type="scientific">Actinomadura violacea</name>
    <dbReference type="NCBI Taxonomy" id="2819934"/>
    <lineage>
        <taxon>Bacteria</taxon>
        <taxon>Bacillati</taxon>
        <taxon>Actinomycetota</taxon>
        <taxon>Actinomycetes</taxon>
        <taxon>Streptosporangiales</taxon>
        <taxon>Thermomonosporaceae</taxon>
        <taxon>Actinomadura</taxon>
    </lineage>
</organism>
<comment type="caution">
    <text evidence="1">The sequence shown here is derived from an EMBL/GenBank/DDBJ whole genome shotgun (WGS) entry which is preliminary data.</text>
</comment>
<evidence type="ECO:0000313" key="1">
    <source>
        <dbReference type="EMBL" id="MBO2461515.1"/>
    </source>
</evidence>
<dbReference type="EMBL" id="JAGEPF010000018">
    <property type="protein sequence ID" value="MBO2461515.1"/>
    <property type="molecule type" value="Genomic_DNA"/>
</dbReference>
<dbReference type="RefSeq" id="WP_208244874.1">
    <property type="nucleotide sequence ID" value="NZ_JAGEPF010000018.1"/>
</dbReference>
<dbReference type="Proteomes" id="UP000680206">
    <property type="component" value="Unassembled WGS sequence"/>
</dbReference>
<sequence>MAALMRRDGHGARWEAAVGDPDPRRVWAVAADWTREVLRDGNSVRAEARARRLDDLGYAEAPDRVQRVLGELGFEAAAGPTALWPADTDTSTGAGAGVGAVGGRARRGDVEVTLLTSSDGLLAEMVTDLFHGSATAEVYYVAAVPTAMTRELTQNLGGRPFHAVDDDCLAADIERLFNLVPSRRSPLYGELKGPQDGGPDGSLVNYCYGDLRSEMLRTRVTVLRACARLVTPWPVPAVSDVGGQSAYRDGRLAAHRNTLRLLALLPERVHRRFGTIADPAPPIRLAAVREGRPVTPADPSPVVLAAPAPDSARVCDPRCLLRAEEVSVLLTETWWVSDPSADQQEEGVPLCHGRPHQVHCPTCEARRGVVLRLLPGAQEVTARCPAGHSYQTDVPVTAFLRMAPSPEPLDPC</sequence>
<accession>A0ABS3RZR4</accession>
<reference evidence="1 2" key="1">
    <citation type="submission" date="2021-03" db="EMBL/GenBank/DDBJ databases">
        <title>Actinomadura violae sp. nov., isolated from lichen in Thailand.</title>
        <authorList>
            <person name="Kanchanasin P."/>
            <person name="Saeng-In P."/>
            <person name="Phongsopitanun W."/>
            <person name="Yuki M."/>
            <person name="Kudo T."/>
            <person name="Ohkuma M."/>
            <person name="Tanasupawat S."/>
        </authorList>
    </citation>
    <scope>NUCLEOTIDE SEQUENCE [LARGE SCALE GENOMIC DNA]</scope>
    <source>
        <strain evidence="1 2">LCR2-06</strain>
    </source>
</reference>
<name>A0ABS3RZR4_9ACTN</name>
<proteinExistence type="predicted"/>
<protein>
    <submittedName>
        <fullName evidence="1">Uncharacterized protein</fullName>
    </submittedName>
</protein>
<evidence type="ECO:0000313" key="2">
    <source>
        <dbReference type="Proteomes" id="UP000680206"/>
    </source>
</evidence>
<gene>
    <name evidence="1" type="ORF">J4709_28425</name>
</gene>